<evidence type="ECO:0000256" key="5">
    <source>
        <dbReference type="ARBA" id="ARBA00023001"/>
    </source>
</evidence>
<comment type="catalytic activity">
    <reaction evidence="1">
        <text>Hydrolysis of (1-&gt;4)-beta-D-glucosidic linkages in cellulose and cellotetraose, releasing cellobiose from the non-reducing ends of the chains.</text>
        <dbReference type="EC" id="3.2.1.91"/>
    </reaction>
</comment>
<dbReference type="AlphaFoldDB" id="A0A8H5MFM7"/>
<reference evidence="11 12" key="1">
    <citation type="journal article" date="2020" name="ISME J.">
        <title>Uncovering the hidden diversity of litter-decomposition mechanisms in mushroom-forming fungi.</title>
        <authorList>
            <person name="Floudas D."/>
            <person name="Bentzer J."/>
            <person name="Ahren D."/>
            <person name="Johansson T."/>
            <person name="Persson P."/>
            <person name="Tunlid A."/>
        </authorList>
    </citation>
    <scope>NUCLEOTIDE SEQUENCE [LARGE SCALE GENOMIC DNA]</scope>
    <source>
        <strain evidence="11 12">CBS 406.79</strain>
    </source>
</reference>
<dbReference type="Pfam" id="PF00840">
    <property type="entry name" value="Glyco_hydro_7"/>
    <property type="match status" value="1"/>
</dbReference>
<protein>
    <recommendedName>
        <fullName evidence="9">Glucanase</fullName>
        <ecNumber evidence="9">3.2.1.-</ecNumber>
    </recommendedName>
</protein>
<evidence type="ECO:0000313" key="11">
    <source>
        <dbReference type="EMBL" id="KAF5391986.1"/>
    </source>
</evidence>
<proteinExistence type="inferred from homology"/>
<feature type="compositionally biased region" description="Polar residues" evidence="10">
    <location>
        <begin position="667"/>
        <end position="677"/>
    </location>
</feature>
<dbReference type="PRINTS" id="PR00734">
    <property type="entry name" value="GLHYDRLASE7"/>
</dbReference>
<dbReference type="GO" id="GO:0030245">
    <property type="term" value="P:cellulose catabolic process"/>
    <property type="evidence" value="ECO:0007669"/>
    <property type="project" value="UniProtKB-KW"/>
</dbReference>
<dbReference type="GO" id="GO:0016162">
    <property type="term" value="F:cellulose 1,4-beta-cellobiosidase activity"/>
    <property type="evidence" value="ECO:0007669"/>
    <property type="project" value="UniProtKB-EC"/>
</dbReference>
<dbReference type="OrthoDB" id="412382at2759"/>
<keyword evidence="4 9" id="KW-0378">Hydrolase</keyword>
<evidence type="ECO:0000313" key="12">
    <source>
        <dbReference type="Proteomes" id="UP000518752"/>
    </source>
</evidence>
<accession>A0A8H5MFM7</accession>
<comment type="caution">
    <text evidence="11">The sequence shown here is derived from an EMBL/GenBank/DDBJ whole genome shotgun (WGS) entry which is preliminary data.</text>
</comment>
<evidence type="ECO:0000256" key="2">
    <source>
        <dbReference type="ARBA" id="ARBA00006044"/>
    </source>
</evidence>
<sequence length="705" mass="75854">MMGHARRRRYTRTDILVVLHSLEQIQHIHRLNKFRFDSPSAVLEALQIPHLNSINLGFAHPLAYLQVDKESIPSDSKVSYGADPAPKRIEEEIQRIIGVLTNSDHAFPTSARNAPKNPGSFYKNVRPGVKELLKDLLDNNATTTEDGVKDVENGHEENIDVEHVDKEADDTEANEALLPNVMSWVVPMRNIWVQIERERARQSSSPDPATTVPGERVLVLVEPAGPEALVIPSPDNFRLGSRRRITSEELQLALLSLAYLAVVHGQQPGTNTAETHPPLSWQKCTAPGSCTTQSGSVVLDSNWRWTHAVGGYTNCYTGNTWNATVCPDGTTCAKNCAIDGADYTGTYGITASGNALTLKFVTTSQQKNIGSRVYLMASGSQTNYQTFNLLNQEFTFDVDVSQLPCGLNGALYFVQMDADGGLARFSGNKAGAKYGTGYCDAQCPRDIKFINGQANVAGWQPSSTDVNAGTGNTGTCCTEMDIWEANSVSTAYTPHPCTVTSSTSCTGTSCSAPNSTAGVCDQAGCDFNSYRMGVTNFYGPGSTVNTNSKFTVVTQFVTSNNSTSGSLSAIRRLYVQNGKVIQNSQTNIPGITATNEIDTNFCSQQKTAFGDPNTFSQKGGLAGVGSAFQKGMVLTLSLWDDHAAEMLWLDSTYPPSKTGPGAARGTCATTSGQPTDVENQNANAQVTYSNIKVGPIGSTYNSDAE</sequence>
<evidence type="ECO:0000256" key="6">
    <source>
        <dbReference type="ARBA" id="ARBA00023277"/>
    </source>
</evidence>
<evidence type="ECO:0000256" key="9">
    <source>
        <dbReference type="RuleBase" id="RU361164"/>
    </source>
</evidence>
<evidence type="ECO:0000256" key="3">
    <source>
        <dbReference type="ARBA" id="ARBA00022729"/>
    </source>
</evidence>
<dbReference type="CDD" id="cd07999">
    <property type="entry name" value="GH7_CBH_EG"/>
    <property type="match status" value="1"/>
</dbReference>
<dbReference type="EC" id="3.2.1.-" evidence="9"/>
<comment type="similarity">
    <text evidence="2 9">Belongs to the glycosyl hydrolase 7 (cellulase C) family.</text>
</comment>
<evidence type="ECO:0000256" key="10">
    <source>
        <dbReference type="SAM" id="MobiDB-lite"/>
    </source>
</evidence>
<evidence type="ECO:0000256" key="7">
    <source>
        <dbReference type="ARBA" id="ARBA00023295"/>
    </source>
</evidence>
<name>A0A8H5MFM7_9AGAR</name>
<keyword evidence="5 9" id="KW-0136">Cellulose degradation</keyword>
<dbReference type="PANTHER" id="PTHR33753:SF2">
    <property type="entry name" value="GLYCOSIDE HYDROLASE FAMILY 7 PROTEIN"/>
    <property type="match status" value="1"/>
</dbReference>
<dbReference type="InterPro" id="IPR001722">
    <property type="entry name" value="Glyco_hydro_7"/>
</dbReference>
<dbReference type="Proteomes" id="UP000518752">
    <property type="component" value="Unassembled WGS sequence"/>
</dbReference>
<keyword evidence="12" id="KW-1185">Reference proteome</keyword>
<dbReference type="PANTHER" id="PTHR33753">
    <property type="entry name" value="1,4-BETA-D-GLUCAN CELLOBIOHYDROLASE B"/>
    <property type="match status" value="1"/>
</dbReference>
<dbReference type="InterPro" id="IPR037019">
    <property type="entry name" value="Glyco_hydro_7_sf"/>
</dbReference>
<keyword evidence="6" id="KW-0119">Carbohydrate metabolism</keyword>
<keyword evidence="3" id="KW-0732">Signal</keyword>
<gene>
    <name evidence="11" type="ORF">D9757_003304</name>
</gene>
<organism evidence="11 12">
    <name type="scientific">Collybiopsis confluens</name>
    <dbReference type="NCBI Taxonomy" id="2823264"/>
    <lineage>
        <taxon>Eukaryota</taxon>
        <taxon>Fungi</taxon>
        <taxon>Dikarya</taxon>
        <taxon>Basidiomycota</taxon>
        <taxon>Agaricomycotina</taxon>
        <taxon>Agaricomycetes</taxon>
        <taxon>Agaricomycetidae</taxon>
        <taxon>Agaricales</taxon>
        <taxon>Marasmiineae</taxon>
        <taxon>Omphalotaceae</taxon>
        <taxon>Collybiopsis</taxon>
    </lineage>
</organism>
<dbReference type="EMBL" id="JAACJN010000007">
    <property type="protein sequence ID" value="KAF5391986.1"/>
    <property type="molecule type" value="Genomic_DNA"/>
</dbReference>
<feature type="region of interest" description="Disordered" evidence="10">
    <location>
        <begin position="657"/>
        <end position="677"/>
    </location>
</feature>
<evidence type="ECO:0000256" key="4">
    <source>
        <dbReference type="ARBA" id="ARBA00022801"/>
    </source>
</evidence>
<keyword evidence="7 9" id="KW-0326">Glycosidase</keyword>
<evidence type="ECO:0000256" key="1">
    <source>
        <dbReference type="ARBA" id="ARBA00001641"/>
    </source>
</evidence>
<dbReference type="Gene3D" id="2.70.100.10">
    <property type="entry name" value="Glycoside hydrolase, family 7, domain"/>
    <property type="match status" value="1"/>
</dbReference>
<keyword evidence="8 9" id="KW-0624">Polysaccharide degradation</keyword>
<dbReference type="InterPro" id="IPR013320">
    <property type="entry name" value="ConA-like_dom_sf"/>
</dbReference>
<dbReference type="FunFam" id="2.70.100.10:FF:000001">
    <property type="entry name" value="Glucanase"/>
    <property type="match status" value="1"/>
</dbReference>
<evidence type="ECO:0000256" key="8">
    <source>
        <dbReference type="ARBA" id="ARBA00023326"/>
    </source>
</evidence>
<dbReference type="SUPFAM" id="SSF49899">
    <property type="entry name" value="Concanavalin A-like lectins/glucanases"/>
    <property type="match status" value="1"/>
</dbReference>